<dbReference type="Gene3D" id="1.10.4080.10">
    <property type="entry name" value="ADP-ribosylation/Crystallin J1"/>
    <property type="match status" value="2"/>
</dbReference>
<keyword evidence="2" id="KW-0378">Hydrolase</keyword>
<evidence type="ECO:0000256" key="2">
    <source>
        <dbReference type="ARBA" id="ARBA00022801"/>
    </source>
</evidence>
<proteinExistence type="inferred from homology"/>
<evidence type="ECO:0000259" key="3">
    <source>
        <dbReference type="Pfam" id="PF15567"/>
    </source>
</evidence>
<organism evidence="4 6">
    <name type="scientific">Amycolatopsis melonis</name>
    <dbReference type="NCBI Taxonomy" id="3156488"/>
    <lineage>
        <taxon>Bacteria</taxon>
        <taxon>Bacillati</taxon>
        <taxon>Actinomycetota</taxon>
        <taxon>Actinomycetes</taxon>
        <taxon>Pseudonocardiales</taxon>
        <taxon>Pseudonocardiaceae</taxon>
        <taxon>Amycolatopsis</taxon>
    </lineage>
</organism>
<dbReference type="PANTHER" id="PTHR16222:SF24">
    <property type="entry name" value="ADP-RIBOSYLHYDROLASE ARH3"/>
    <property type="match status" value="1"/>
</dbReference>
<protein>
    <submittedName>
        <fullName evidence="4">ADP-ribosylglycohydrolase family protein</fullName>
    </submittedName>
</protein>
<dbReference type="InterPro" id="IPR029082">
    <property type="entry name" value="Imm35"/>
</dbReference>
<evidence type="ECO:0000313" key="4">
    <source>
        <dbReference type="EMBL" id="MEQ0561262.1"/>
    </source>
</evidence>
<evidence type="ECO:0000313" key="5">
    <source>
        <dbReference type="EMBL" id="MEQ0562814.1"/>
    </source>
</evidence>
<accession>A0ABV0LIT2</accession>
<dbReference type="InterPro" id="IPR036705">
    <property type="entry name" value="Ribosyl_crysJ1_sf"/>
</dbReference>
<dbReference type="Pfam" id="PF03747">
    <property type="entry name" value="ADP_ribosyl_GH"/>
    <property type="match status" value="2"/>
</dbReference>
<comment type="similarity">
    <text evidence="1">Belongs to the ADP-ribosylglycohydrolase family.</text>
</comment>
<comment type="caution">
    <text evidence="4">The sequence shown here is derived from an EMBL/GenBank/DDBJ whole genome shotgun (WGS) entry which is preliminary data.</text>
</comment>
<dbReference type="Proteomes" id="UP001440984">
    <property type="component" value="Unassembled WGS sequence"/>
</dbReference>
<dbReference type="EMBL" id="JBDZYD010000010">
    <property type="protein sequence ID" value="MEQ0562814.1"/>
    <property type="molecule type" value="Genomic_DNA"/>
</dbReference>
<feature type="domain" description="Immunity protein 35" evidence="3">
    <location>
        <begin position="5"/>
        <end position="88"/>
    </location>
</feature>
<dbReference type="PANTHER" id="PTHR16222">
    <property type="entry name" value="ADP-RIBOSYLGLYCOHYDROLASE"/>
    <property type="match status" value="1"/>
</dbReference>
<dbReference type="EMBL" id="JBDZYD010000007">
    <property type="protein sequence ID" value="MEQ0561262.1"/>
    <property type="molecule type" value="Genomic_DNA"/>
</dbReference>
<keyword evidence="6" id="KW-1185">Reference proteome</keyword>
<dbReference type="SUPFAM" id="SSF101478">
    <property type="entry name" value="ADP-ribosylglycohydrolase"/>
    <property type="match status" value="2"/>
</dbReference>
<dbReference type="InterPro" id="IPR050792">
    <property type="entry name" value="ADP-ribosylglycohydrolase"/>
</dbReference>
<reference evidence="4 6" key="1">
    <citation type="submission" date="2024-05" db="EMBL/GenBank/DDBJ databases">
        <authorList>
            <person name="Zhao H."/>
            <person name="Xu Y."/>
            <person name="Lin S."/>
            <person name="Spain J.C."/>
            <person name="Zhou N.-Y."/>
        </authorList>
    </citation>
    <scope>NUCLEOTIDE SEQUENCE [LARGE SCALE GENOMIC DNA]</scope>
    <source>
        <strain evidence="4 6">NEAU-NG30</strain>
    </source>
</reference>
<evidence type="ECO:0000256" key="1">
    <source>
        <dbReference type="ARBA" id="ARBA00010702"/>
    </source>
</evidence>
<gene>
    <name evidence="4" type="ORF">ABJI51_19415</name>
    <name evidence="5" type="ORF">ABJI51_27365</name>
</gene>
<name>A0ABV0LIT2_9PSEU</name>
<dbReference type="InterPro" id="IPR005502">
    <property type="entry name" value="Ribosyl_crysJ1"/>
</dbReference>
<dbReference type="RefSeq" id="WP_348952464.1">
    <property type="nucleotide sequence ID" value="NZ_JBDZYD010000007.1"/>
</dbReference>
<sequence length="1019" mass="108776">MEEQEAVARVQEWLRTQPGGDRLRIRPEFTARRDGGWAFTVNAAGYLDGTDIGAGLFPSPVVLVPDDGEIGYDLTAMAGTPAEAQWRPDVDPEFDEKAFPQLDLPVRAVRGWTGATGEYRVNEQYTPGPVWRGYPKPSTDAEKLLNYFAVNWISRAEFVRALLDCEVLVPLPDGEPLLRPVPGKAEREVIAYSSSAKVPGRYPRRWRATVRELPSSSGLTLDPGTGLVRSLSAAELAEFRGAPEPRPRVEEPAPEAGPEVAEALPALVAEFGVEPPDLLRRHLRYAVDHARDQHFELTPAECLRYLRGFAWQYRNGVRRRAGQAPEWPADLAANGLIAHVGEDAQPRPVPWTFGKFFAGGTPAGRFAWHRIVGAYVGFAIGDALGGGADPAGPLPLGGLTRHLLFHTSAVLRGLPPVPTGEVPATLPGPDPDGWLAVATRHAGPAPAEFSALLATALAATPASAVAMANVDPEQYAKDIARELTGSAAGAEVTEGVELLVALFQALLTEETFALPVHIRLHEVGGDLAESTLALRRDRHADDVTQLESIGDGRSVRSVLGRALFAAAKRGHDPEAAITLAARSGPVAGAIAGALAGARLGVPGLPAAWVAALPDLGLLDDVAGDVFWYFNRAGLQTEAAEHPRWERRYPSGRFTPEPKGPSLRSRLRGSLLAGAIGDALGAKTEFDSIDRIREIAGPDGITDFIPAYGGVGRITDDTQMTLFTLEALIRAHAQQRRTGAADVVHSLQMAYQRWLHTQGVPWDRARGPQSEVEAPDGWLITHQELFSRRAPGLTCFGELEAYGRSGVRGTLDRPVNNSKGCGGVMRAAPVALWSDDLAEVFRLGAESAALTHGHPSGYLSSGCFAVIVHELLHGRPLPDAVAAGRAELVKHAGHEEQSAALDAALALAELGPPTPEKLESLGQGNVGETALSMSVYVALTTADADTALLAAVNHSGDSDSTGSVCGNLVGAMYGEEALRKSWLDRLELRDVIIGLADDALAEFGPDAPGDDRWFARYPVD</sequence>
<dbReference type="Pfam" id="PF15567">
    <property type="entry name" value="Imm35"/>
    <property type="match status" value="1"/>
</dbReference>
<evidence type="ECO:0000313" key="6">
    <source>
        <dbReference type="Proteomes" id="UP001440984"/>
    </source>
</evidence>